<gene>
    <name evidence="4" type="ORF">IMSHALPRED_003455</name>
</gene>
<dbReference type="EMBL" id="CAJPDT010000177">
    <property type="protein sequence ID" value="CAF9942286.1"/>
    <property type="molecule type" value="Genomic_DNA"/>
</dbReference>
<evidence type="ECO:0000313" key="5">
    <source>
        <dbReference type="Proteomes" id="UP000664534"/>
    </source>
</evidence>
<dbReference type="InterPro" id="IPR013120">
    <property type="entry name" value="FAR_NAD-bd"/>
</dbReference>
<reference evidence="4" key="1">
    <citation type="submission" date="2021-03" db="EMBL/GenBank/DDBJ databases">
        <authorList>
            <person name="Tagirdzhanova G."/>
        </authorList>
    </citation>
    <scope>NUCLEOTIDE SEQUENCE</scope>
</reference>
<feature type="domain" description="Carrier" evidence="3">
    <location>
        <begin position="237"/>
        <end position="315"/>
    </location>
</feature>
<protein>
    <recommendedName>
        <fullName evidence="3">Carrier domain-containing protein</fullName>
    </recommendedName>
</protein>
<keyword evidence="2" id="KW-0597">Phosphoprotein</keyword>
<dbReference type="PANTHER" id="PTHR43439">
    <property type="entry name" value="PHENYLACETATE-COENZYME A LIGASE"/>
    <property type="match status" value="1"/>
</dbReference>
<keyword evidence="5" id="KW-1185">Reference proteome</keyword>
<proteinExistence type="predicted"/>
<evidence type="ECO:0000259" key="3">
    <source>
        <dbReference type="PROSITE" id="PS50075"/>
    </source>
</evidence>
<dbReference type="Gene3D" id="1.10.1200.10">
    <property type="entry name" value="ACP-like"/>
    <property type="match status" value="1"/>
</dbReference>
<dbReference type="Pfam" id="PF07993">
    <property type="entry name" value="NAD_binding_4"/>
    <property type="match status" value="1"/>
</dbReference>
<evidence type="ECO:0000256" key="2">
    <source>
        <dbReference type="ARBA" id="ARBA00022553"/>
    </source>
</evidence>
<evidence type="ECO:0000313" key="4">
    <source>
        <dbReference type="EMBL" id="CAF9942286.1"/>
    </source>
</evidence>
<dbReference type="PROSITE" id="PS50075">
    <property type="entry name" value="CARRIER"/>
    <property type="match status" value="1"/>
</dbReference>
<evidence type="ECO:0000256" key="1">
    <source>
        <dbReference type="ARBA" id="ARBA00022450"/>
    </source>
</evidence>
<dbReference type="Gene3D" id="3.40.50.720">
    <property type="entry name" value="NAD(P)-binding Rossmann-like Domain"/>
    <property type="match status" value="1"/>
</dbReference>
<dbReference type="Pfam" id="PF23562">
    <property type="entry name" value="AMP-binding_C_3"/>
    <property type="match status" value="1"/>
</dbReference>
<dbReference type="AlphaFoldDB" id="A0A8H3PIN7"/>
<name>A0A8H3PIN7_9LECA</name>
<dbReference type="OrthoDB" id="429813at2759"/>
<accession>A0A8H3PIN7</accession>
<dbReference type="InterPro" id="IPR006162">
    <property type="entry name" value="Ppantetheine_attach_site"/>
</dbReference>
<sequence length="758" mass="84199">MSLQIDKTVKGRVTWLAAPGKASNNYAPVPGSPWLAIHQLKYQIATRSRLFGAHWIRGGVCELVILDGLKSKTTSNSNDPPESYHTRDLFVAHTTISDSWKQDGRLDDRVTLVNGEKFQPLPMEGRIRKDSRIREAVIFGIGRAMPGLLAFRSDESEHLLDVELIDVIWPAVEDANSRAESFAQIGKEVIIPLPATRKYPQTDKETIIRARVYEKFAPEISALYERLGKSGEGTLKLGLEDLKRWLLRIFQERLEINLETTEESFFAAGVDSLKAARMLTFIRRELFLNGNSPSTNAVYDAQNVEQLALYLHDIQTGTVTEDRRDKQDSDLASMIETHSKFDRHVSQGTSPAHKTIFLTGATGFLGSYILAQLLQIQSVARIYCPVRASSPKEARDRLLSSLSSHGLSDPQQHDLDRLRAIDSASVANPAPSLPKHDPYSPQLTHIIHCAWPVNFNLPLSAFDDQITYLHRLLQLSLSTHTPEPAHLIFCSSVSATSLSPSPVPETPLPSSTPAPNTGYGRSKLVAEKVIQRTVEGAAAKASILRIGQIVGDTFHRGVWKDTDAVPLMVRSALAVGALPALNERCAWLPVDTVARSVLDIAELGEGATHPTNNNDIADPQAHPPEPYVFNVVNPCTFAWTEDFLPALRASGLQFETVAPKEWVRRLWDGERDAERNPSVKLLGFWEEMVEVMQAHESEMAMGRVQIFDTAMARGKSPALCSAPDVIEEGYVPVMLRAWMEKWTDSNRFKDCVDNSMLA</sequence>
<dbReference type="SUPFAM" id="SSF51735">
    <property type="entry name" value="NAD(P)-binding Rossmann-fold domains"/>
    <property type="match status" value="1"/>
</dbReference>
<organism evidence="4 5">
    <name type="scientific">Imshaugia aleurites</name>
    <dbReference type="NCBI Taxonomy" id="172621"/>
    <lineage>
        <taxon>Eukaryota</taxon>
        <taxon>Fungi</taxon>
        <taxon>Dikarya</taxon>
        <taxon>Ascomycota</taxon>
        <taxon>Pezizomycotina</taxon>
        <taxon>Lecanoromycetes</taxon>
        <taxon>OSLEUM clade</taxon>
        <taxon>Lecanoromycetidae</taxon>
        <taxon>Lecanorales</taxon>
        <taxon>Lecanorineae</taxon>
        <taxon>Parmeliaceae</taxon>
        <taxon>Imshaugia</taxon>
    </lineage>
</organism>
<keyword evidence="1" id="KW-0596">Phosphopantetheine</keyword>
<dbReference type="Pfam" id="PF00550">
    <property type="entry name" value="PP-binding"/>
    <property type="match status" value="1"/>
</dbReference>
<dbReference type="Proteomes" id="UP000664534">
    <property type="component" value="Unassembled WGS sequence"/>
</dbReference>
<comment type="caution">
    <text evidence="4">The sequence shown here is derived from an EMBL/GenBank/DDBJ whole genome shotgun (WGS) entry which is preliminary data.</text>
</comment>
<dbReference type="InterPro" id="IPR036291">
    <property type="entry name" value="NAD(P)-bd_dom_sf"/>
</dbReference>
<dbReference type="InterPro" id="IPR051414">
    <property type="entry name" value="Adenylate-forming_Reductase"/>
</dbReference>
<dbReference type="SUPFAM" id="SSF47336">
    <property type="entry name" value="ACP-like"/>
    <property type="match status" value="1"/>
</dbReference>
<dbReference type="PROSITE" id="PS00012">
    <property type="entry name" value="PHOSPHOPANTETHEINE"/>
    <property type="match status" value="1"/>
</dbReference>
<dbReference type="PANTHER" id="PTHR43439:SF2">
    <property type="entry name" value="ENZYME, PUTATIVE (JCVI)-RELATED"/>
    <property type="match status" value="1"/>
</dbReference>
<dbReference type="SUPFAM" id="SSF56801">
    <property type="entry name" value="Acetyl-CoA synthetase-like"/>
    <property type="match status" value="1"/>
</dbReference>
<dbReference type="InterPro" id="IPR036736">
    <property type="entry name" value="ACP-like_sf"/>
</dbReference>
<dbReference type="InterPro" id="IPR009081">
    <property type="entry name" value="PP-bd_ACP"/>
</dbReference>